<dbReference type="EC" id="1.5.5.2" evidence="2 5"/>
<evidence type="ECO:0000256" key="3">
    <source>
        <dbReference type="ARBA" id="ARBA00023002"/>
    </source>
</evidence>
<evidence type="ECO:0000256" key="1">
    <source>
        <dbReference type="ARBA" id="ARBA00005869"/>
    </source>
</evidence>
<evidence type="ECO:0000313" key="8">
    <source>
        <dbReference type="Proteomes" id="UP000886653"/>
    </source>
</evidence>
<keyword evidence="4 5" id="KW-0642">Proline metabolism</keyword>
<evidence type="ECO:0000313" key="7">
    <source>
        <dbReference type="EMBL" id="KAG0151408.1"/>
    </source>
</evidence>
<evidence type="ECO:0000256" key="2">
    <source>
        <dbReference type="ARBA" id="ARBA00012695"/>
    </source>
</evidence>
<comment type="caution">
    <text evidence="7">The sequence shown here is derived from an EMBL/GenBank/DDBJ whole genome shotgun (WGS) entry which is preliminary data.</text>
</comment>
<dbReference type="PANTHER" id="PTHR13914:SF0">
    <property type="entry name" value="PROLINE DEHYDROGENASE 1, MITOCHONDRIAL"/>
    <property type="match status" value="1"/>
</dbReference>
<dbReference type="AlphaFoldDB" id="A0A9P6NSH6"/>
<evidence type="ECO:0000256" key="4">
    <source>
        <dbReference type="ARBA" id="ARBA00023062"/>
    </source>
</evidence>
<dbReference type="SUPFAM" id="SSF51730">
    <property type="entry name" value="FAD-linked oxidoreductase"/>
    <property type="match status" value="1"/>
</dbReference>
<comment type="function">
    <text evidence="5">Converts proline to delta-1-pyrroline-5-carboxylate.</text>
</comment>
<keyword evidence="5" id="KW-0285">Flavoprotein</keyword>
<dbReference type="Pfam" id="PF01619">
    <property type="entry name" value="Pro_dh"/>
    <property type="match status" value="1"/>
</dbReference>
<dbReference type="GO" id="GO:0071949">
    <property type="term" value="F:FAD binding"/>
    <property type="evidence" value="ECO:0007669"/>
    <property type="project" value="TreeGrafter"/>
</dbReference>
<proteinExistence type="inferred from homology"/>
<dbReference type="InterPro" id="IPR015659">
    <property type="entry name" value="Proline_oxidase"/>
</dbReference>
<keyword evidence="5" id="KW-0274">FAD</keyword>
<dbReference type="GO" id="GO:0004657">
    <property type="term" value="F:proline dehydrogenase activity"/>
    <property type="evidence" value="ECO:0007669"/>
    <property type="project" value="UniProtKB-EC"/>
</dbReference>
<feature type="domain" description="Proline dehydrogenase" evidence="6">
    <location>
        <begin position="160"/>
        <end position="542"/>
    </location>
</feature>
<dbReference type="Proteomes" id="UP000886653">
    <property type="component" value="Unassembled WGS sequence"/>
</dbReference>
<organism evidence="7 8">
    <name type="scientific">Cronartium quercuum f. sp. fusiforme G11</name>
    <dbReference type="NCBI Taxonomy" id="708437"/>
    <lineage>
        <taxon>Eukaryota</taxon>
        <taxon>Fungi</taxon>
        <taxon>Dikarya</taxon>
        <taxon>Basidiomycota</taxon>
        <taxon>Pucciniomycotina</taxon>
        <taxon>Pucciniomycetes</taxon>
        <taxon>Pucciniales</taxon>
        <taxon>Coleosporiaceae</taxon>
        <taxon>Cronartium</taxon>
    </lineage>
</organism>
<dbReference type="OrthoDB" id="5464at2759"/>
<sequence>MRAKFPSDQAIRSIHSLRTRAPCVLSFPARPRLWAFLSLGCAGLGLASLTVFTPRIALEQHQQTDDALDALQPKVLGARTSHLAHRPTGELIRSYLTLFLSDIPAVVSYGPVLLDHYKAICEAVPVLGPVGWALAETMMRYSFFAHYTGGETPEGCLPVLRALYEQGIGTVLNYSVEAPKKTTGESVGPAAVSRQHIEATQAAVATAAHFGSPPSDQVGSALVRPTTLAIKISGLVTDPYIFERASTALTLAGRSPFATEPELFPTGPGSTFTPEDQRTMENLMGELRGICSAAKQAKVIVMIDAEYSWFQPALDRLATLLAAEFNKPDPEDLKNRNSFPTVYNTFQTLLRSTPERVVEALEAADRAGYSTGIKLVRGAYLEAERKHWGEGEHRLWDSKAGTDACFDSVAALLTSRLAAEAQKPEQTRLGLVVAGHNVDSARKVLKRLRDVHKVAADVLGADGQRKLALDEALRGRLMFAQLYGMADQLTSTLSELLTSPIATGSGGRYPGLQPFVHKYLPFGSVSEVMPYLARRAEENQSILRDSEGRTGGAGMERRLVGAELRRRMRAGLVG</sequence>
<comment type="cofactor">
    <cofactor evidence="5">
        <name>FAD</name>
        <dbReference type="ChEBI" id="CHEBI:57692"/>
    </cofactor>
</comment>
<name>A0A9P6NSH6_9BASI</name>
<accession>A0A9P6NSH6</accession>
<dbReference type="GO" id="GO:0010133">
    <property type="term" value="P:L-proline catabolic process to L-glutamate"/>
    <property type="evidence" value="ECO:0007669"/>
    <property type="project" value="TreeGrafter"/>
</dbReference>
<dbReference type="Gene3D" id="3.20.20.220">
    <property type="match status" value="1"/>
</dbReference>
<dbReference type="GO" id="GO:0005739">
    <property type="term" value="C:mitochondrion"/>
    <property type="evidence" value="ECO:0007669"/>
    <property type="project" value="TreeGrafter"/>
</dbReference>
<gene>
    <name evidence="7" type="ORF">CROQUDRAFT_667965</name>
</gene>
<evidence type="ECO:0000259" key="6">
    <source>
        <dbReference type="Pfam" id="PF01619"/>
    </source>
</evidence>
<evidence type="ECO:0000256" key="5">
    <source>
        <dbReference type="RuleBase" id="RU364054"/>
    </source>
</evidence>
<comment type="similarity">
    <text evidence="1 5">Belongs to the proline oxidase family.</text>
</comment>
<dbReference type="InterPro" id="IPR029041">
    <property type="entry name" value="FAD-linked_oxidoreductase-like"/>
</dbReference>
<protein>
    <recommendedName>
        <fullName evidence="2 5">Proline dehydrogenase</fullName>
        <ecNumber evidence="2 5">1.5.5.2</ecNumber>
    </recommendedName>
</protein>
<comment type="catalytic activity">
    <reaction evidence="5">
        <text>L-proline + a quinone = (S)-1-pyrroline-5-carboxylate + a quinol + H(+)</text>
        <dbReference type="Rhea" id="RHEA:23784"/>
        <dbReference type="ChEBI" id="CHEBI:15378"/>
        <dbReference type="ChEBI" id="CHEBI:17388"/>
        <dbReference type="ChEBI" id="CHEBI:24646"/>
        <dbReference type="ChEBI" id="CHEBI:60039"/>
        <dbReference type="ChEBI" id="CHEBI:132124"/>
        <dbReference type="EC" id="1.5.5.2"/>
    </reaction>
</comment>
<reference evidence="7" key="1">
    <citation type="submission" date="2013-11" db="EMBL/GenBank/DDBJ databases">
        <title>Genome sequence of the fusiform rust pathogen reveals effectors for host alternation and coevolution with pine.</title>
        <authorList>
            <consortium name="DOE Joint Genome Institute"/>
            <person name="Smith K."/>
            <person name="Pendleton A."/>
            <person name="Kubisiak T."/>
            <person name="Anderson C."/>
            <person name="Salamov A."/>
            <person name="Aerts A."/>
            <person name="Riley R."/>
            <person name="Clum A."/>
            <person name="Lindquist E."/>
            <person name="Ence D."/>
            <person name="Campbell M."/>
            <person name="Kronenberg Z."/>
            <person name="Feau N."/>
            <person name="Dhillon B."/>
            <person name="Hamelin R."/>
            <person name="Burleigh J."/>
            <person name="Smith J."/>
            <person name="Yandell M."/>
            <person name="Nelson C."/>
            <person name="Grigoriev I."/>
            <person name="Davis J."/>
        </authorList>
    </citation>
    <scope>NUCLEOTIDE SEQUENCE</scope>
    <source>
        <strain evidence="7">G11</strain>
    </source>
</reference>
<dbReference type="PANTHER" id="PTHR13914">
    <property type="entry name" value="PROLINE OXIDASE"/>
    <property type="match status" value="1"/>
</dbReference>
<keyword evidence="8" id="KW-1185">Reference proteome</keyword>
<keyword evidence="3 5" id="KW-0560">Oxidoreductase</keyword>
<dbReference type="EMBL" id="MU167213">
    <property type="protein sequence ID" value="KAG0151408.1"/>
    <property type="molecule type" value="Genomic_DNA"/>
</dbReference>
<dbReference type="InterPro" id="IPR002872">
    <property type="entry name" value="Proline_DH_dom"/>
</dbReference>